<feature type="binding site" evidence="7 10">
    <location>
        <position position="402"/>
    </location>
    <ligand>
        <name>Mn(2+)</name>
        <dbReference type="ChEBI" id="CHEBI:29035"/>
        <label>1</label>
    </ligand>
</feature>
<evidence type="ECO:0000256" key="1">
    <source>
        <dbReference type="ARBA" id="ARBA00004798"/>
    </source>
</evidence>
<dbReference type="GO" id="GO:0005829">
    <property type="term" value="C:cytosol"/>
    <property type="evidence" value="ECO:0007669"/>
    <property type="project" value="TreeGrafter"/>
</dbReference>
<dbReference type="SUPFAM" id="SSF53649">
    <property type="entry name" value="Alkaline phosphatase-like"/>
    <property type="match status" value="1"/>
</dbReference>
<dbReference type="Pfam" id="PF01676">
    <property type="entry name" value="Metalloenzyme"/>
    <property type="match status" value="1"/>
</dbReference>
<dbReference type="PANTHER" id="PTHR31637:SF0">
    <property type="entry name" value="2,3-BISPHOSPHOGLYCERATE-INDEPENDENT PHOSPHOGLYCERATE MUTASE"/>
    <property type="match status" value="1"/>
</dbReference>
<proteinExistence type="inferred from homology"/>
<dbReference type="Gene3D" id="3.40.720.10">
    <property type="entry name" value="Alkaline Phosphatase, subunit A"/>
    <property type="match status" value="1"/>
</dbReference>
<gene>
    <name evidence="13" type="primary">pgmA</name>
    <name evidence="7" type="synonym">gpmI</name>
</gene>
<feature type="domain" description="Metalloenzyme" evidence="11">
    <location>
        <begin position="8"/>
        <end position="497"/>
    </location>
</feature>
<feature type="binding site" evidence="7 10">
    <location>
        <position position="440"/>
    </location>
    <ligand>
        <name>Mn(2+)</name>
        <dbReference type="ChEBI" id="CHEBI:29035"/>
        <label>2</label>
    </ligand>
</feature>
<dbReference type="PIRSF" id="PIRSF001492">
    <property type="entry name" value="IPGAM"/>
    <property type="match status" value="1"/>
</dbReference>
<accession>A0A1Z1M360</accession>
<comment type="subcellular location">
    <subcellularLocation>
        <location evidence="7">Plastid</location>
        <location evidence="7">Chloroplast</location>
    </subcellularLocation>
</comment>
<dbReference type="HAMAP" id="MF_01038">
    <property type="entry name" value="GpmI"/>
    <property type="match status" value="1"/>
</dbReference>
<dbReference type="InterPro" id="IPR011258">
    <property type="entry name" value="BPG-indep_PGM_N"/>
</dbReference>
<keyword evidence="3 7" id="KW-0479">Metal-binding</keyword>
<dbReference type="Pfam" id="PF06415">
    <property type="entry name" value="iPGM_N"/>
    <property type="match status" value="1"/>
</dbReference>
<feature type="binding site" evidence="7 9">
    <location>
        <position position="187"/>
    </location>
    <ligand>
        <name>substrate</name>
    </ligand>
</feature>
<feature type="binding site" evidence="7 10">
    <location>
        <position position="398"/>
    </location>
    <ligand>
        <name>Mn(2+)</name>
        <dbReference type="ChEBI" id="CHEBI:29035"/>
        <label>1</label>
    </ligand>
</feature>
<dbReference type="EMBL" id="MF101413">
    <property type="protein sequence ID" value="ARW60352.1"/>
    <property type="molecule type" value="Genomic_DNA"/>
</dbReference>
<dbReference type="EC" id="5.4.2.12" evidence="7"/>
<dbReference type="GO" id="GO:0006096">
    <property type="term" value="P:glycolytic process"/>
    <property type="evidence" value="ECO:0007669"/>
    <property type="project" value="UniProtKB-UniRule"/>
</dbReference>
<evidence type="ECO:0000256" key="5">
    <source>
        <dbReference type="ARBA" id="ARBA00023211"/>
    </source>
</evidence>
<dbReference type="RefSeq" id="YP_009392004.1">
    <property type="nucleotide sequence ID" value="NC_035261.1"/>
</dbReference>
<dbReference type="NCBIfam" id="TIGR01307">
    <property type="entry name" value="pgm_bpd_ind"/>
    <property type="match status" value="1"/>
</dbReference>
<dbReference type="GO" id="GO:0009507">
    <property type="term" value="C:chloroplast"/>
    <property type="evidence" value="ECO:0007669"/>
    <property type="project" value="UniProtKB-SubCell"/>
</dbReference>
<protein>
    <recommendedName>
        <fullName evidence="7">2,3-bisphosphoglycerate-independent phosphoglycerate mutase</fullName>
        <shortName evidence="7">BPG-independent PGAM</shortName>
        <shortName evidence="7">Phosphoglyceromutase</shortName>
        <shortName evidence="7">iPGM</shortName>
        <ecNumber evidence="7">5.4.2.12</ecNumber>
    </recommendedName>
</protein>
<comment type="cofactor">
    <cofactor evidence="7">
        <name>Mn(2+)</name>
        <dbReference type="ChEBI" id="CHEBI:29035"/>
    </cofactor>
    <text evidence="7">Binds 2 manganese ions per subunit.</text>
</comment>
<evidence type="ECO:0000259" key="12">
    <source>
        <dbReference type="Pfam" id="PF06415"/>
    </source>
</evidence>
<dbReference type="InterPro" id="IPR005995">
    <property type="entry name" value="Pgm_bpd_ind"/>
</dbReference>
<evidence type="ECO:0000256" key="8">
    <source>
        <dbReference type="PIRSR" id="PIRSR001492-1"/>
    </source>
</evidence>
<evidence type="ECO:0000256" key="6">
    <source>
        <dbReference type="ARBA" id="ARBA00023235"/>
    </source>
</evidence>
<keyword evidence="6 7" id="KW-0413">Isomerase</keyword>
<dbReference type="Gene3D" id="3.40.1450.10">
    <property type="entry name" value="BPG-independent phosphoglycerate mutase, domain B"/>
    <property type="match status" value="1"/>
</dbReference>
<keyword evidence="13" id="KW-0934">Plastid</keyword>
<feature type="binding site" evidence="7 10">
    <location>
        <position position="457"/>
    </location>
    <ligand>
        <name>Mn(2+)</name>
        <dbReference type="ChEBI" id="CHEBI:29035"/>
        <label>1</label>
    </ligand>
</feature>
<feature type="binding site" evidence="7 10">
    <location>
        <position position="65"/>
    </location>
    <ligand>
        <name>Mn(2+)</name>
        <dbReference type="ChEBI" id="CHEBI:29035"/>
        <label>2</label>
    </ligand>
</feature>
<reference evidence="13" key="1">
    <citation type="journal article" date="2017" name="J. Phycol.">
        <title>Analysis of chloroplast genomes and a supermatrix inform reclassification of the Rhodomelaceae (Rhodophyta).</title>
        <authorList>
            <person name="Diaz-Tapia P."/>
            <person name="Maggs C.A."/>
            <person name="West J.A."/>
            <person name="Verbruggen H."/>
        </authorList>
    </citation>
    <scope>NUCLEOTIDE SEQUENCE</scope>
    <source>
        <strain evidence="13">JH1427</strain>
    </source>
</reference>
<keyword evidence="13" id="KW-0150">Chloroplast</keyword>
<dbReference type="PANTHER" id="PTHR31637">
    <property type="entry name" value="2,3-BISPHOSPHOGLYCERATE-INDEPENDENT PHOSPHOGLYCERATE MUTASE"/>
    <property type="match status" value="1"/>
</dbReference>
<evidence type="ECO:0000256" key="2">
    <source>
        <dbReference type="ARBA" id="ARBA00008819"/>
    </source>
</evidence>
<feature type="binding site" evidence="7 9">
    <location>
        <begin position="155"/>
        <end position="156"/>
    </location>
    <ligand>
        <name>substrate</name>
    </ligand>
</feature>
<evidence type="ECO:0000259" key="11">
    <source>
        <dbReference type="Pfam" id="PF01676"/>
    </source>
</evidence>
<geneLocation type="chloroplast" evidence="13"/>
<feature type="binding site" evidence="7 9">
    <location>
        <position position="193"/>
    </location>
    <ligand>
        <name>substrate</name>
    </ligand>
</feature>
<sequence>MYNQKIHPIILTILDGWGHSEKTTGNAIQLANTPNIDSIWDNYPHCLLSASGEDVGLPKNQMGNSEVGHTTIGAGRIINQDLVRITKEIDNRDFFNNKTIHKLCKRVNTKKSKLHIIGLCSDGGVHSHINHLKAIIEIVNQYKNEVCLHLITDGRDTKAKAAIQFLDIINETIKHNNLINICTISGRYYSMDRDCRWSRVEKAYKILTENNECKEKLSYKEIINNLYVAGISDEFIPPTRIHKGKITDNDGILFFNFRPDRIRQLIQCLAKPNFKGFITKKINNLEFITFTEYDKSLNFPVVFPHPNYNNFLGQIISNHNIKQLRLAETEKYAHVTYFFNGGIEEPFPGEDRQLIPSPKVETYDLKPEMSAYQVTDSIINAVNKNIYKIIIVNYANPDMVGHTGDLKATIRAVEVIDKCIKTLFNKIKEINGTLIITADHGNADYMIDENNQPCKSHSTNLVPFIIAKRSEETQYTLKSHGNLADIAPTILDILNIKIPKEMNGKSLIKDKTTHRLNKIN</sequence>
<feature type="active site" description="Phosphoserine intermediate" evidence="7 8">
    <location>
        <position position="65"/>
    </location>
</feature>
<feature type="binding site" evidence="7 10">
    <location>
        <position position="15"/>
    </location>
    <ligand>
        <name>Mn(2+)</name>
        <dbReference type="ChEBI" id="CHEBI:29035"/>
        <label>2</label>
    </ligand>
</feature>
<comment type="function">
    <text evidence="7">Catalyzes the interconversion of 2-phosphoglycerate and 3-phosphoglycerate.</text>
</comment>
<dbReference type="GO" id="GO:0004619">
    <property type="term" value="F:phosphoglycerate mutase activity"/>
    <property type="evidence" value="ECO:0007669"/>
    <property type="project" value="UniProtKB-UniRule"/>
</dbReference>
<dbReference type="GO" id="GO:0006007">
    <property type="term" value="P:glucose catabolic process"/>
    <property type="evidence" value="ECO:0007669"/>
    <property type="project" value="InterPro"/>
</dbReference>
<feature type="binding site" evidence="7 9">
    <location>
        <position position="331"/>
    </location>
    <ligand>
        <name>substrate</name>
    </ligand>
</feature>
<feature type="binding site" evidence="7 9">
    <location>
        <position position="126"/>
    </location>
    <ligand>
        <name>substrate</name>
    </ligand>
</feature>
<dbReference type="AlphaFoldDB" id="A0A1Z1M360"/>
<comment type="catalytic activity">
    <reaction evidence="7">
        <text>(2R)-2-phosphoglycerate = (2R)-3-phosphoglycerate</text>
        <dbReference type="Rhea" id="RHEA:15901"/>
        <dbReference type="ChEBI" id="CHEBI:58272"/>
        <dbReference type="ChEBI" id="CHEBI:58289"/>
        <dbReference type="EC" id="5.4.2.12"/>
    </reaction>
</comment>
<dbReference type="CDD" id="cd16010">
    <property type="entry name" value="iPGM"/>
    <property type="match status" value="1"/>
</dbReference>
<dbReference type="GeneID" id="33353468"/>
<dbReference type="FunFam" id="3.40.1450.10:FF:000002">
    <property type="entry name" value="2,3-bisphosphoglycerate-independent phosphoglycerate mutase"/>
    <property type="match status" value="1"/>
</dbReference>
<evidence type="ECO:0000256" key="3">
    <source>
        <dbReference type="ARBA" id="ARBA00022723"/>
    </source>
</evidence>
<feature type="domain" description="BPG-independent PGAM N-terminal" evidence="12">
    <location>
        <begin position="85"/>
        <end position="295"/>
    </location>
</feature>
<feature type="binding site" evidence="7 9">
    <location>
        <begin position="258"/>
        <end position="261"/>
    </location>
    <ligand>
        <name>substrate</name>
    </ligand>
</feature>
<keyword evidence="4 7" id="KW-0324">Glycolysis</keyword>
<organism evidence="13">
    <name type="scientific">Periphykon beckeri</name>
    <dbReference type="NCBI Taxonomy" id="2006982"/>
    <lineage>
        <taxon>Eukaryota</taxon>
        <taxon>Rhodophyta</taxon>
        <taxon>Florideophyceae</taxon>
        <taxon>Rhodymeniophycidae</taxon>
        <taxon>Ceramiales</taxon>
        <taxon>Rhodomelaceae</taxon>
        <taxon>Periphykon</taxon>
    </lineage>
</organism>
<comment type="pathway">
    <text evidence="1 7">Carbohydrate degradation; glycolysis; pyruvate from D-glyceraldehyde 3-phosphate: step 3/5.</text>
</comment>
<evidence type="ECO:0000256" key="10">
    <source>
        <dbReference type="PIRSR" id="PIRSR001492-3"/>
    </source>
</evidence>
<dbReference type="GO" id="GO:0030145">
    <property type="term" value="F:manganese ion binding"/>
    <property type="evidence" value="ECO:0007669"/>
    <property type="project" value="UniProtKB-UniRule"/>
</dbReference>
<dbReference type="SUPFAM" id="SSF64158">
    <property type="entry name" value="2,3-Bisphosphoglycerate-independent phosphoglycerate mutase, substrate-binding domain"/>
    <property type="match status" value="1"/>
</dbReference>
<dbReference type="InterPro" id="IPR017850">
    <property type="entry name" value="Alkaline_phosphatase_core_sf"/>
</dbReference>
<dbReference type="InterPro" id="IPR006124">
    <property type="entry name" value="Metalloenzyme"/>
</dbReference>
<evidence type="ECO:0000256" key="9">
    <source>
        <dbReference type="PIRSR" id="PIRSR001492-2"/>
    </source>
</evidence>
<dbReference type="UniPathway" id="UPA00109">
    <property type="reaction ID" value="UER00186"/>
</dbReference>
<evidence type="ECO:0000256" key="4">
    <source>
        <dbReference type="ARBA" id="ARBA00023152"/>
    </source>
</evidence>
<name>A0A1Z1M360_9FLOR</name>
<dbReference type="InterPro" id="IPR036646">
    <property type="entry name" value="PGAM_B_sf"/>
</dbReference>
<feature type="binding site" evidence="7 10">
    <location>
        <position position="439"/>
    </location>
    <ligand>
        <name>Mn(2+)</name>
        <dbReference type="ChEBI" id="CHEBI:29035"/>
        <label>2</label>
    </ligand>
</feature>
<evidence type="ECO:0000313" key="13">
    <source>
        <dbReference type="EMBL" id="ARW60352.1"/>
    </source>
</evidence>
<evidence type="ECO:0000256" key="7">
    <source>
        <dbReference type="HAMAP-Rule" id="MF_01038"/>
    </source>
</evidence>
<comment type="similarity">
    <text evidence="2 7">Belongs to the BPG-independent phosphoglycerate mutase family.</text>
</comment>
<keyword evidence="5 7" id="KW-0464">Manganese</keyword>